<dbReference type="EC" id="3.1.3.71" evidence="3 8"/>
<comment type="caution">
    <text evidence="10">The sequence shown here is derived from an EMBL/GenBank/DDBJ whole genome shotgun (WGS) entry which is preliminary data.</text>
</comment>
<evidence type="ECO:0000256" key="5">
    <source>
        <dbReference type="ARBA" id="ARBA00022801"/>
    </source>
</evidence>
<gene>
    <name evidence="8" type="primary">comB</name>
    <name evidence="10" type="ORF">A6M21_13410</name>
</gene>
<dbReference type="InterPro" id="IPR005238">
    <property type="entry name" value="ComB-like"/>
</dbReference>
<reference evidence="10 11" key="1">
    <citation type="submission" date="2016-04" db="EMBL/GenBank/DDBJ databases">
        <authorList>
            <person name="Evans L.H."/>
            <person name="Alamgir A."/>
            <person name="Owens N."/>
            <person name="Weber N.D."/>
            <person name="Virtaneva K."/>
            <person name="Barbian K."/>
            <person name="Babar A."/>
            <person name="Rosenke K."/>
        </authorList>
    </citation>
    <scope>NUCLEOTIDE SEQUENCE [LARGE SCALE GENOMIC DNA]</scope>
    <source>
        <strain evidence="10 11">LMa1</strain>
    </source>
</reference>
<evidence type="ECO:0000256" key="9">
    <source>
        <dbReference type="SAM" id="MobiDB-lite"/>
    </source>
</evidence>
<evidence type="ECO:0000256" key="4">
    <source>
        <dbReference type="ARBA" id="ARBA00021948"/>
    </source>
</evidence>
<feature type="region of interest" description="Disordered" evidence="9">
    <location>
        <begin position="198"/>
        <end position="250"/>
    </location>
</feature>
<organism evidence="10 11">
    <name type="scientific">Desulfotomaculum copahuensis</name>
    <dbReference type="NCBI Taxonomy" id="1838280"/>
    <lineage>
        <taxon>Bacteria</taxon>
        <taxon>Bacillati</taxon>
        <taxon>Bacillota</taxon>
        <taxon>Clostridia</taxon>
        <taxon>Eubacteriales</taxon>
        <taxon>Desulfotomaculaceae</taxon>
        <taxon>Desulfotomaculum</taxon>
    </lineage>
</organism>
<keyword evidence="6 8" id="KW-0460">Magnesium</keyword>
<evidence type="ECO:0000256" key="3">
    <source>
        <dbReference type="ARBA" id="ARBA00012953"/>
    </source>
</evidence>
<comment type="cofactor">
    <cofactor evidence="1 8">
        <name>Mg(2+)</name>
        <dbReference type="ChEBI" id="CHEBI:18420"/>
    </cofactor>
</comment>
<protein>
    <recommendedName>
        <fullName evidence="4 8">Probable 2-phosphosulfolactate phosphatase</fullName>
        <ecNumber evidence="3 8">3.1.3.71</ecNumber>
    </recommendedName>
</protein>
<dbReference type="SUPFAM" id="SSF142823">
    <property type="entry name" value="ComB-like"/>
    <property type="match status" value="2"/>
</dbReference>
<comment type="similarity">
    <text evidence="2 8">Belongs to the ComB family.</text>
</comment>
<dbReference type="Gene3D" id="3.90.1560.10">
    <property type="entry name" value="ComB-like"/>
    <property type="match status" value="1"/>
</dbReference>
<dbReference type="RefSeq" id="WP_066669780.1">
    <property type="nucleotide sequence ID" value="NZ_LYVF01000178.1"/>
</dbReference>
<keyword evidence="11" id="KW-1185">Reference proteome</keyword>
<dbReference type="GO" id="GO:0050545">
    <property type="term" value="F:sulfopyruvate decarboxylase activity"/>
    <property type="evidence" value="ECO:0007669"/>
    <property type="project" value="TreeGrafter"/>
</dbReference>
<comment type="catalytic activity">
    <reaction evidence="7 8">
        <text>(2R)-O-phospho-3-sulfolactate + H2O = (2R)-3-sulfolactate + phosphate</text>
        <dbReference type="Rhea" id="RHEA:23416"/>
        <dbReference type="ChEBI" id="CHEBI:15377"/>
        <dbReference type="ChEBI" id="CHEBI:15597"/>
        <dbReference type="ChEBI" id="CHEBI:43474"/>
        <dbReference type="ChEBI" id="CHEBI:58738"/>
        <dbReference type="EC" id="3.1.3.71"/>
    </reaction>
</comment>
<dbReference type="AlphaFoldDB" id="A0A1B7LCC0"/>
<evidence type="ECO:0000256" key="1">
    <source>
        <dbReference type="ARBA" id="ARBA00001946"/>
    </source>
</evidence>
<proteinExistence type="inferred from homology"/>
<dbReference type="PANTHER" id="PTHR37311:SF1">
    <property type="entry name" value="2-PHOSPHOSULFOLACTATE PHOSPHATASE-RELATED"/>
    <property type="match status" value="1"/>
</dbReference>
<evidence type="ECO:0000256" key="7">
    <source>
        <dbReference type="ARBA" id="ARBA00033711"/>
    </source>
</evidence>
<dbReference type="InterPro" id="IPR036702">
    <property type="entry name" value="ComB-like_sf"/>
</dbReference>
<dbReference type="Pfam" id="PF04029">
    <property type="entry name" value="2-ph_phosp"/>
    <property type="match status" value="2"/>
</dbReference>
<evidence type="ECO:0000313" key="11">
    <source>
        <dbReference type="Proteomes" id="UP000078532"/>
    </source>
</evidence>
<feature type="compositionally biased region" description="Low complexity" evidence="9">
    <location>
        <begin position="225"/>
        <end position="239"/>
    </location>
</feature>
<dbReference type="EMBL" id="LYVF01000178">
    <property type="protein sequence ID" value="OAT80363.1"/>
    <property type="molecule type" value="Genomic_DNA"/>
</dbReference>
<dbReference type="OrthoDB" id="4913at2"/>
<dbReference type="STRING" id="1838280.A6M21_13410"/>
<dbReference type="PANTHER" id="PTHR37311">
    <property type="entry name" value="2-PHOSPHOSULFOLACTATE PHOSPHATASE-RELATED"/>
    <property type="match status" value="1"/>
</dbReference>
<dbReference type="GO" id="GO:0050532">
    <property type="term" value="F:2-phosphosulfolactate phosphatase activity"/>
    <property type="evidence" value="ECO:0007669"/>
    <property type="project" value="UniProtKB-UniRule"/>
</dbReference>
<evidence type="ECO:0000313" key="10">
    <source>
        <dbReference type="EMBL" id="OAT80363.1"/>
    </source>
</evidence>
<evidence type="ECO:0000256" key="2">
    <source>
        <dbReference type="ARBA" id="ARBA00009997"/>
    </source>
</evidence>
<dbReference type="HAMAP" id="MF_00490">
    <property type="entry name" value="ComB"/>
    <property type="match status" value="1"/>
</dbReference>
<dbReference type="Proteomes" id="UP000078532">
    <property type="component" value="Unassembled WGS sequence"/>
</dbReference>
<dbReference type="GO" id="GO:0000287">
    <property type="term" value="F:magnesium ion binding"/>
    <property type="evidence" value="ECO:0007669"/>
    <property type="project" value="UniProtKB-UniRule"/>
</dbReference>
<accession>A0A1B7LCC0</accession>
<evidence type="ECO:0000256" key="6">
    <source>
        <dbReference type="ARBA" id="ARBA00022842"/>
    </source>
</evidence>
<name>A0A1B7LCC0_9FIRM</name>
<keyword evidence="5 8" id="KW-0378">Hydrolase</keyword>
<sequence>MKIDVVFTAGAIAPEELAGRTAVVFDVLRATSTIVTALANGCRAVVPVVDVDEAGRVAERLGQDAADGLESHGVLLAGERDGAKLPGFPHGNSPLEFGPEVIAGKTLVLTTTNGTRAIHGAAPAAAIYAGSLLNARAAAAAALAAGRDVTLVCAGTRERFSLEDTAAAGFVLMELLALAGAAAAGQAEQAAGGEAVAGAAGQMPSGSSGRALPAGPKTAGHSERSASAGDGAGGSFFRAPSTSKNAPGSAVRPELSDAALAALHLARAYRQNPLQIMYDSRHGQKLLGMGLAADLAWCARLNALDVVPVYRDGRLVL</sequence>
<evidence type="ECO:0000256" key="8">
    <source>
        <dbReference type="HAMAP-Rule" id="MF_00490"/>
    </source>
</evidence>